<evidence type="ECO:0000313" key="2">
    <source>
        <dbReference type="Proteomes" id="UP001055811"/>
    </source>
</evidence>
<reference evidence="2" key="1">
    <citation type="journal article" date="2022" name="Mol. Ecol. Resour.">
        <title>The genomes of chicory, endive, great burdock and yacon provide insights into Asteraceae palaeo-polyploidization history and plant inulin production.</title>
        <authorList>
            <person name="Fan W."/>
            <person name="Wang S."/>
            <person name="Wang H."/>
            <person name="Wang A."/>
            <person name="Jiang F."/>
            <person name="Liu H."/>
            <person name="Zhao H."/>
            <person name="Xu D."/>
            <person name="Zhang Y."/>
        </authorList>
    </citation>
    <scope>NUCLEOTIDE SEQUENCE [LARGE SCALE GENOMIC DNA]</scope>
    <source>
        <strain evidence="2">cv. Punajuju</strain>
    </source>
</reference>
<name>A0ACB9F525_CICIN</name>
<protein>
    <submittedName>
        <fullName evidence="1">Uncharacterized protein</fullName>
    </submittedName>
</protein>
<proteinExistence type="predicted"/>
<gene>
    <name evidence="1" type="ORF">L2E82_15835</name>
</gene>
<accession>A0ACB9F525</accession>
<keyword evidence="2" id="KW-1185">Reference proteome</keyword>
<dbReference type="Proteomes" id="UP001055811">
    <property type="component" value="Linkage Group LG03"/>
</dbReference>
<reference evidence="1 2" key="2">
    <citation type="journal article" date="2022" name="Mol. Ecol. Resour.">
        <title>The genomes of chicory, endive, great burdock and yacon provide insights into Asteraceae paleo-polyploidization history and plant inulin production.</title>
        <authorList>
            <person name="Fan W."/>
            <person name="Wang S."/>
            <person name="Wang H."/>
            <person name="Wang A."/>
            <person name="Jiang F."/>
            <person name="Liu H."/>
            <person name="Zhao H."/>
            <person name="Xu D."/>
            <person name="Zhang Y."/>
        </authorList>
    </citation>
    <scope>NUCLEOTIDE SEQUENCE [LARGE SCALE GENOMIC DNA]</scope>
    <source>
        <strain evidence="2">cv. Punajuju</strain>
        <tissue evidence="1">Leaves</tissue>
    </source>
</reference>
<comment type="caution">
    <text evidence="1">The sequence shown here is derived from an EMBL/GenBank/DDBJ whole genome shotgun (WGS) entry which is preliminary data.</text>
</comment>
<evidence type="ECO:0000313" key="1">
    <source>
        <dbReference type="EMBL" id="KAI3765791.1"/>
    </source>
</evidence>
<dbReference type="EMBL" id="CM042011">
    <property type="protein sequence ID" value="KAI3765791.1"/>
    <property type="molecule type" value="Genomic_DNA"/>
</dbReference>
<sequence>MELSQNPETYRKLIDSVLDVVRKEAENYDCLQGLESLKKQQKIQPLTSEEDDDPFEDDEDLRFLKGKKGKWVNSILNNLGGGRGFDMPKNGLAMATDGQQMVNFNLNRVGYNQQQQEYNSTVAAASI</sequence>
<organism evidence="1 2">
    <name type="scientific">Cichorium intybus</name>
    <name type="common">Chicory</name>
    <dbReference type="NCBI Taxonomy" id="13427"/>
    <lineage>
        <taxon>Eukaryota</taxon>
        <taxon>Viridiplantae</taxon>
        <taxon>Streptophyta</taxon>
        <taxon>Embryophyta</taxon>
        <taxon>Tracheophyta</taxon>
        <taxon>Spermatophyta</taxon>
        <taxon>Magnoliopsida</taxon>
        <taxon>eudicotyledons</taxon>
        <taxon>Gunneridae</taxon>
        <taxon>Pentapetalae</taxon>
        <taxon>asterids</taxon>
        <taxon>campanulids</taxon>
        <taxon>Asterales</taxon>
        <taxon>Asteraceae</taxon>
        <taxon>Cichorioideae</taxon>
        <taxon>Cichorieae</taxon>
        <taxon>Cichoriinae</taxon>
        <taxon>Cichorium</taxon>
    </lineage>
</organism>